<dbReference type="EMBL" id="ML213526">
    <property type="protein sequence ID" value="TFK46912.1"/>
    <property type="molecule type" value="Genomic_DNA"/>
</dbReference>
<feature type="coiled-coil region" evidence="1">
    <location>
        <begin position="14"/>
        <end position="95"/>
    </location>
</feature>
<dbReference type="SUPFAM" id="SSF90257">
    <property type="entry name" value="Myosin rod fragments"/>
    <property type="match status" value="1"/>
</dbReference>
<accession>A0A5C3MNF5</accession>
<dbReference type="AlphaFoldDB" id="A0A5C3MNF5"/>
<evidence type="ECO:0000313" key="2">
    <source>
        <dbReference type="EMBL" id="TFK46912.1"/>
    </source>
</evidence>
<reference evidence="2 3" key="1">
    <citation type="journal article" date="2019" name="Nat. Ecol. Evol.">
        <title>Megaphylogeny resolves global patterns of mushroom evolution.</title>
        <authorList>
            <person name="Varga T."/>
            <person name="Krizsan K."/>
            <person name="Foldi C."/>
            <person name="Dima B."/>
            <person name="Sanchez-Garcia M."/>
            <person name="Sanchez-Ramirez S."/>
            <person name="Szollosi G.J."/>
            <person name="Szarkandi J.G."/>
            <person name="Papp V."/>
            <person name="Albert L."/>
            <person name="Andreopoulos W."/>
            <person name="Angelini C."/>
            <person name="Antonin V."/>
            <person name="Barry K.W."/>
            <person name="Bougher N.L."/>
            <person name="Buchanan P."/>
            <person name="Buyck B."/>
            <person name="Bense V."/>
            <person name="Catcheside P."/>
            <person name="Chovatia M."/>
            <person name="Cooper J."/>
            <person name="Damon W."/>
            <person name="Desjardin D."/>
            <person name="Finy P."/>
            <person name="Geml J."/>
            <person name="Haridas S."/>
            <person name="Hughes K."/>
            <person name="Justo A."/>
            <person name="Karasinski D."/>
            <person name="Kautmanova I."/>
            <person name="Kiss B."/>
            <person name="Kocsube S."/>
            <person name="Kotiranta H."/>
            <person name="LaButti K.M."/>
            <person name="Lechner B.E."/>
            <person name="Liimatainen K."/>
            <person name="Lipzen A."/>
            <person name="Lukacs Z."/>
            <person name="Mihaltcheva S."/>
            <person name="Morgado L.N."/>
            <person name="Niskanen T."/>
            <person name="Noordeloos M.E."/>
            <person name="Ohm R.A."/>
            <person name="Ortiz-Santana B."/>
            <person name="Ovrebo C."/>
            <person name="Racz N."/>
            <person name="Riley R."/>
            <person name="Savchenko A."/>
            <person name="Shiryaev A."/>
            <person name="Soop K."/>
            <person name="Spirin V."/>
            <person name="Szebenyi C."/>
            <person name="Tomsovsky M."/>
            <person name="Tulloss R.E."/>
            <person name="Uehling J."/>
            <person name="Grigoriev I.V."/>
            <person name="Vagvolgyi C."/>
            <person name="Papp T."/>
            <person name="Martin F.M."/>
            <person name="Miettinen O."/>
            <person name="Hibbett D.S."/>
            <person name="Nagy L.G."/>
        </authorList>
    </citation>
    <scope>NUCLEOTIDE SEQUENCE [LARGE SCALE GENOMIC DNA]</scope>
    <source>
        <strain evidence="2 3">OMC1185</strain>
    </source>
</reference>
<proteinExistence type="predicted"/>
<sequence length="640" mass="73003">MDDTAFIAVMGTQLAHYARENADLRKRVEELEQVIAASGLGHAQVDVTRLEEVERERDRLQQELRTTTLTVEQTRRENERLAEEYQLRCRTLEMEVCDLRTDRDKVKHAWRKTISELDRLTKETEGLQELSSLKNQLSEVAEDNNRTKEERENICRELLKSVQTVKSLRIAKVDLQQAADKALEERDQLVDQHNQRLANESEAHARQLADCKKTYEQQLWTLQADYARQFLHEKEAYARQLAEEREVHEHQVTKLHADLCEQIKLVDKTRTSYIELGNENASLRYEAERAHKLEAQVCELRIQLRATITQHDDMKTELANMVVTLSHMDHEKNDAQNAAEAGRRAEADRCGLLKKLQQIAAENEGLARQLDTVRADAAEKSRLLDSTTARVERSQQELQELRAGLEEDKEGRAELEKEYARAVDQLVDRESELAECVASLEKMREEKSIVDQVMEELKDVCPSWQELPRLVHELSSNKETLAQTLTELEGDATQKEASLRETTAALDKAREESSSLREELKVSLDTVASFQPLHLQVGLLNQQVTSLQAELDTRGAAIADLQSKSTSANSAYEVSVSRLAEETATKNECERRREEACQEVYFVSMLAMRVRVLTVMLGGNSQAAAPDPRNRGRCSSCFNG</sequence>
<organism evidence="2 3">
    <name type="scientific">Heliocybe sulcata</name>
    <dbReference type="NCBI Taxonomy" id="5364"/>
    <lineage>
        <taxon>Eukaryota</taxon>
        <taxon>Fungi</taxon>
        <taxon>Dikarya</taxon>
        <taxon>Basidiomycota</taxon>
        <taxon>Agaricomycotina</taxon>
        <taxon>Agaricomycetes</taxon>
        <taxon>Gloeophyllales</taxon>
        <taxon>Gloeophyllaceae</taxon>
        <taxon>Heliocybe</taxon>
    </lineage>
</organism>
<protein>
    <submittedName>
        <fullName evidence="2">Uncharacterized protein</fullName>
    </submittedName>
</protein>
<evidence type="ECO:0000313" key="3">
    <source>
        <dbReference type="Proteomes" id="UP000305948"/>
    </source>
</evidence>
<feature type="coiled-coil region" evidence="1">
    <location>
        <begin position="130"/>
        <end position="192"/>
    </location>
</feature>
<dbReference type="STRING" id="5364.A0A5C3MNF5"/>
<keyword evidence="1" id="KW-0175">Coiled coil</keyword>
<evidence type="ECO:0000256" key="1">
    <source>
        <dbReference type="SAM" id="Coils"/>
    </source>
</evidence>
<feature type="coiled-coil region" evidence="1">
    <location>
        <begin position="356"/>
        <end position="526"/>
    </location>
</feature>
<name>A0A5C3MNF5_9AGAM</name>
<keyword evidence="3" id="KW-1185">Reference proteome</keyword>
<dbReference type="Proteomes" id="UP000305948">
    <property type="component" value="Unassembled WGS sequence"/>
</dbReference>
<gene>
    <name evidence="2" type="ORF">OE88DRAFT_837654</name>
</gene>